<evidence type="ECO:0000256" key="2">
    <source>
        <dbReference type="ARBA" id="ARBA00022705"/>
    </source>
</evidence>
<organism evidence="15 16">
    <name type="scientific">Gardnerella vaginalis</name>
    <dbReference type="NCBI Taxonomy" id="2702"/>
    <lineage>
        <taxon>Bacteria</taxon>
        <taxon>Bacillati</taxon>
        <taxon>Actinomycetota</taxon>
        <taxon>Actinomycetes</taxon>
        <taxon>Bifidobacteriales</taxon>
        <taxon>Bifidobacteriaceae</taxon>
        <taxon>Gardnerella</taxon>
    </lineage>
</organism>
<proteinExistence type="inferred from homology"/>
<dbReference type="GO" id="GO:0005737">
    <property type="term" value="C:cytoplasm"/>
    <property type="evidence" value="ECO:0007669"/>
    <property type="project" value="UniProtKB-SubCell"/>
</dbReference>
<comment type="subcellular location">
    <subcellularLocation>
        <location evidence="11">Cytoplasm</location>
    </subcellularLocation>
</comment>
<dbReference type="InterPro" id="IPR036869">
    <property type="entry name" value="J_dom_sf"/>
</dbReference>
<name>A0A3E1IQM8_GARVA</name>
<feature type="binding site" evidence="11">
    <location>
        <position position="191"/>
    </location>
    <ligand>
        <name>Zn(2+)</name>
        <dbReference type="ChEBI" id="CHEBI:29105"/>
        <label>2</label>
    </ligand>
</feature>
<comment type="function">
    <text evidence="11">Participates actively in the response to hyperosmotic and heat shock by preventing the aggregation of stress-denatured proteins and by disaggregating proteins, also in an autonomous, DnaK-independent fashion. Unfolded proteins bind initially to DnaJ; upon interaction with the DnaJ-bound protein, DnaK hydrolyzes its bound ATP, resulting in the formation of a stable complex. GrpE releases ADP from DnaK; ATP binding to DnaK triggers the release of the substrate protein, thus completing the reaction cycle. Several rounds of ATP-dependent interactions between DnaJ, DnaK and GrpE are required for fully efficient folding. Also involved, together with DnaK and GrpE, in the DNA replication of plasmids through activation of initiation proteins.</text>
</comment>
<dbReference type="InterPro" id="IPR001623">
    <property type="entry name" value="DnaJ_domain"/>
</dbReference>
<dbReference type="Pfam" id="PF00226">
    <property type="entry name" value="DnaJ"/>
    <property type="match status" value="1"/>
</dbReference>
<dbReference type="GO" id="GO:0009408">
    <property type="term" value="P:response to heat"/>
    <property type="evidence" value="ECO:0007669"/>
    <property type="project" value="InterPro"/>
</dbReference>
<dbReference type="CDD" id="cd06257">
    <property type="entry name" value="DnaJ"/>
    <property type="match status" value="1"/>
</dbReference>
<feature type="binding site" evidence="11">
    <location>
        <position position="146"/>
    </location>
    <ligand>
        <name>Zn(2+)</name>
        <dbReference type="ChEBI" id="CHEBI:29105"/>
        <label>1</label>
    </ligand>
</feature>
<dbReference type="Pfam" id="PF01556">
    <property type="entry name" value="DnaJ_C"/>
    <property type="match status" value="1"/>
</dbReference>
<dbReference type="Gene3D" id="2.60.260.20">
    <property type="entry name" value="Urease metallochaperone UreE, N-terminal domain"/>
    <property type="match status" value="2"/>
</dbReference>
<dbReference type="InterPro" id="IPR001305">
    <property type="entry name" value="HSP_DnaJ_Cys-rich_dom"/>
</dbReference>
<dbReference type="PROSITE" id="PS50076">
    <property type="entry name" value="DNAJ_2"/>
    <property type="match status" value="1"/>
</dbReference>
<keyword evidence="1 11" id="KW-0963">Cytoplasm</keyword>
<feature type="repeat" description="CXXCXGXG motif" evidence="11">
    <location>
        <begin position="162"/>
        <end position="169"/>
    </location>
</feature>
<dbReference type="GO" id="GO:0051082">
    <property type="term" value="F:unfolded protein binding"/>
    <property type="evidence" value="ECO:0007669"/>
    <property type="project" value="UniProtKB-UniRule"/>
</dbReference>
<dbReference type="HAMAP" id="MF_01152">
    <property type="entry name" value="DnaJ"/>
    <property type="match status" value="1"/>
</dbReference>
<evidence type="ECO:0000256" key="9">
    <source>
        <dbReference type="ARBA" id="ARBA00061004"/>
    </source>
</evidence>
<dbReference type="GO" id="GO:0006260">
    <property type="term" value="P:DNA replication"/>
    <property type="evidence" value="ECO:0007669"/>
    <property type="project" value="UniProtKB-KW"/>
</dbReference>
<dbReference type="FunFam" id="2.10.230.10:FF:000002">
    <property type="entry name" value="Molecular chaperone DnaJ"/>
    <property type="match status" value="1"/>
</dbReference>
<feature type="binding site" evidence="11">
    <location>
        <position position="165"/>
    </location>
    <ligand>
        <name>Zn(2+)</name>
        <dbReference type="ChEBI" id="CHEBI:29105"/>
        <label>2</label>
    </ligand>
</feature>
<dbReference type="RefSeq" id="WP_116794092.1">
    <property type="nucleotide sequence ID" value="NZ_LSLH01000001.1"/>
</dbReference>
<feature type="binding site" evidence="11">
    <location>
        <position position="188"/>
    </location>
    <ligand>
        <name>Zn(2+)</name>
        <dbReference type="ChEBI" id="CHEBI:29105"/>
        <label>2</label>
    </ligand>
</feature>
<evidence type="ECO:0000256" key="4">
    <source>
        <dbReference type="ARBA" id="ARBA00022737"/>
    </source>
</evidence>
<comment type="domain">
    <text evidence="11">The J domain is necessary and sufficient to stimulate DnaK ATPase activity. Zinc center 1 plays an important role in the autonomous, DnaK-independent chaperone activity of DnaJ. Zinc center 2 is essential for interaction with DnaK and for DnaJ activity.</text>
</comment>
<reference evidence="15 16" key="1">
    <citation type="submission" date="2016-02" db="EMBL/GenBank/DDBJ databases">
        <title>Gardnerella vaginalis Subgroups Defined by cpn60 Sequencing and Sialidase Activity in Isolates from Canada, Belgium and Kenya.</title>
        <authorList>
            <person name="Schellenberg J."/>
            <person name="Paramel Jayaprakash T."/>
            <person name="Withana Gamage N."/>
            <person name="Patterson M.H."/>
            <person name="Vaneechoutte M."/>
            <person name="Hill J.E."/>
        </authorList>
    </citation>
    <scope>NUCLEOTIDE SEQUENCE [LARGE SCALE GENOMIC DNA]</scope>
    <source>
        <strain evidence="15 16">N160</strain>
    </source>
</reference>
<keyword evidence="4 11" id="KW-0677">Repeat</keyword>
<feature type="binding site" evidence="11">
    <location>
        <position position="143"/>
    </location>
    <ligand>
        <name>Zn(2+)</name>
        <dbReference type="ChEBI" id="CHEBI:29105"/>
        <label>1</label>
    </ligand>
</feature>
<feature type="domain" description="J" evidence="13">
    <location>
        <begin position="3"/>
        <end position="66"/>
    </location>
</feature>
<dbReference type="CDD" id="cd10719">
    <property type="entry name" value="DnaJ_zf"/>
    <property type="match status" value="1"/>
</dbReference>
<feature type="zinc finger region" description="CR-type" evidence="12">
    <location>
        <begin position="130"/>
        <end position="214"/>
    </location>
</feature>
<keyword evidence="5 11" id="KW-0863">Zinc-finger</keyword>
<comment type="similarity">
    <text evidence="9 11">Belongs to the DnaJ family.</text>
</comment>
<protein>
    <recommendedName>
        <fullName evidence="10 11">Chaperone protein DnaJ</fullName>
    </recommendedName>
</protein>
<dbReference type="Pfam" id="PF00684">
    <property type="entry name" value="DnaJ_CXXCXGXG"/>
    <property type="match status" value="1"/>
</dbReference>
<feature type="repeat" description="CXXCXGXG motif" evidence="11">
    <location>
        <begin position="202"/>
        <end position="209"/>
    </location>
</feature>
<feature type="binding site" evidence="11">
    <location>
        <position position="162"/>
    </location>
    <ligand>
        <name>Zn(2+)</name>
        <dbReference type="ChEBI" id="CHEBI:29105"/>
        <label>2</label>
    </ligand>
</feature>
<dbReference type="InterPro" id="IPR002939">
    <property type="entry name" value="DnaJ_C"/>
</dbReference>
<keyword evidence="16" id="KW-1185">Reference proteome</keyword>
<evidence type="ECO:0000256" key="6">
    <source>
        <dbReference type="ARBA" id="ARBA00022833"/>
    </source>
</evidence>
<evidence type="ECO:0000256" key="8">
    <source>
        <dbReference type="ARBA" id="ARBA00023186"/>
    </source>
</evidence>
<feature type="binding site" evidence="11">
    <location>
        <position position="202"/>
    </location>
    <ligand>
        <name>Zn(2+)</name>
        <dbReference type="ChEBI" id="CHEBI:29105"/>
        <label>1</label>
    </ligand>
</feature>
<dbReference type="GO" id="GO:0031072">
    <property type="term" value="F:heat shock protein binding"/>
    <property type="evidence" value="ECO:0007669"/>
    <property type="project" value="InterPro"/>
</dbReference>
<feature type="repeat" description="CXXCXGXG motif" evidence="11">
    <location>
        <begin position="188"/>
        <end position="195"/>
    </location>
</feature>
<dbReference type="InterPro" id="IPR012724">
    <property type="entry name" value="DnaJ"/>
</dbReference>
<keyword evidence="8 11" id="KW-0143">Chaperone</keyword>
<keyword evidence="7 11" id="KW-0346">Stress response</keyword>
<dbReference type="InterPro" id="IPR036410">
    <property type="entry name" value="HSP_DnaJ_Cys-rich_dom_sf"/>
</dbReference>
<evidence type="ECO:0000256" key="12">
    <source>
        <dbReference type="PROSITE-ProRule" id="PRU00546"/>
    </source>
</evidence>
<evidence type="ECO:0000256" key="1">
    <source>
        <dbReference type="ARBA" id="ARBA00022490"/>
    </source>
</evidence>
<dbReference type="SUPFAM" id="SSF57938">
    <property type="entry name" value="DnaJ/Hsp40 cysteine-rich domain"/>
    <property type="match status" value="1"/>
</dbReference>
<evidence type="ECO:0000256" key="5">
    <source>
        <dbReference type="ARBA" id="ARBA00022771"/>
    </source>
</evidence>
<dbReference type="EMBL" id="LSLH01000001">
    <property type="protein sequence ID" value="RFD75024.1"/>
    <property type="molecule type" value="Genomic_DNA"/>
</dbReference>
<dbReference type="GO" id="GO:0005524">
    <property type="term" value="F:ATP binding"/>
    <property type="evidence" value="ECO:0007669"/>
    <property type="project" value="InterPro"/>
</dbReference>
<dbReference type="PRINTS" id="PR00625">
    <property type="entry name" value="JDOMAIN"/>
</dbReference>
<evidence type="ECO:0000313" key="15">
    <source>
        <dbReference type="EMBL" id="RFD75024.1"/>
    </source>
</evidence>
<dbReference type="SMART" id="SM00271">
    <property type="entry name" value="DnaJ"/>
    <property type="match status" value="1"/>
</dbReference>
<accession>A0A3E1IQM8</accession>
<dbReference type="GO" id="GO:0042026">
    <property type="term" value="P:protein refolding"/>
    <property type="evidence" value="ECO:0007669"/>
    <property type="project" value="TreeGrafter"/>
</dbReference>
<dbReference type="NCBIfam" id="NF008035">
    <property type="entry name" value="PRK10767.1"/>
    <property type="match status" value="1"/>
</dbReference>
<keyword evidence="3 11" id="KW-0479">Metal-binding</keyword>
<dbReference type="Gene3D" id="2.10.230.10">
    <property type="entry name" value="Heat shock protein DnaJ, cysteine-rich domain"/>
    <property type="match status" value="1"/>
</dbReference>
<dbReference type="SUPFAM" id="SSF46565">
    <property type="entry name" value="Chaperone J-domain"/>
    <property type="match status" value="1"/>
</dbReference>
<dbReference type="FunFam" id="2.60.260.20:FF:000005">
    <property type="entry name" value="Chaperone protein dnaJ 1, mitochondrial"/>
    <property type="match status" value="1"/>
</dbReference>
<dbReference type="Proteomes" id="UP000258888">
    <property type="component" value="Unassembled WGS sequence"/>
</dbReference>
<dbReference type="AlphaFoldDB" id="A0A3E1IQM8"/>
<evidence type="ECO:0000256" key="7">
    <source>
        <dbReference type="ARBA" id="ARBA00023016"/>
    </source>
</evidence>
<dbReference type="CDD" id="cd10747">
    <property type="entry name" value="DnaJ_C"/>
    <property type="match status" value="1"/>
</dbReference>
<dbReference type="GO" id="GO:0008270">
    <property type="term" value="F:zinc ion binding"/>
    <property type="evidence" value="ECO:0007669"/>
    <property type="project" value="UniProtKB-UniRule"/>
</dbReference>
<dbReference type="Gene3D" id="1.10.287.110">
    <property type="entry name" value="DnaJ domain"/>
    <property type="match status" value="1"/>
</dbReference>
<comment type="cofactor">
    <cofactor evidence="11">
        <name>Zn(2+)</name>
        <dbReference type="ChEBI" id="CHEBI:29105"/>
    </cofactor>
    <text evidence="11">Binds 2 Zn(2+) ions per monomer.</text>
</comment>
<dbReference type="PROSITE" id="PS51188">
    <property type="entry name" value="ZF_CR"/>
    <property type="match status" value="1"/>
</dbReference>
<evidence type="ECO:0000259" key="13">
    <source>
        <dbReference type="PROSITE" id="PS50076"/>
    </source>
</evidence>
<evidence type="ECO:0000256" key="11">
    <source>
        <dbReference type="HAMAP-Rule" id="MF_01152"/>
    </source>
</evidence>
<keyword evidence="6 11" id="KW-0862">Zinc</keyword>
<feature type="binding site" evidence="11">
    <location>
        <position position="205"/>
    </location>
    <ligand>
        <name>Zn(2+)</name>
        <dbReference type="ChEBI" id="CHEBI:29105"/>
        <label>1</label>
    </ligand>
</feature>
<feature type="domain" description="CR-type" evidence="14">
    <location>
        <begin position="130"/>
        <end position="214"/>
    </location>
</feature>
<dbReference type="SUPFAM" id="SSF49493">
    <property type="entry name" value="HSP40/DnaJ peptide-binding domain"/>
    <property type="match status" value="2"/>
</dbReference>
<feature type="repeat" description="CXXCXGXG motif" evidence="11">
    <location>
        <begin position="143"/>
        <end position="150"/>
    </location>
</feature>
<dbReference type="PANTHER" id="PTHR43096">
    <property type="entry name" value="DNAJ HOMOLOG 1, MITOCHONDRIAL-RELATED"/>
    <property type="match status" value="1"/>
</dbReference>
<evidence type="ECO:0000259" key="14">
    <source>
        <dbReference type="PROSITE" id="PS51188"/>
    </source>
</evidence>
<keyword evidence="2 11" id="KW-0235">DNA replication</keyword>
<dbReference type="PANTHER" id="PTHR43096:SF48">
    <property type="entry name" value="CHAPERONE PROTEIN DNAJ"/>
    <property type="match status" value="1"/>
</dbReference>
<sequence length="385" mass="41531">MTDYYKILGVDHNASDDEIRKAYRKMSRKYHPDIAGAEFEEKFKEVNAAYDVLSNPEKRRMVDMGVDPNDPSAGSAGASGAGFADMGMGDIFSQFFGGSFGTSQGPISRVQPGEDSLAEAKIDLKTAIFGGNVSVRITAFGVCQDCSGSGSADSANSAPEQCSQCHGTGFCQKVVRTMLGQMVSSMPCDKCEGHGTIIKNPCQNCRGRGRVRAVREVGVNVPAGIRDGSRLRLASQGSVGECGGPAGDLYVDIHIRADKQFTRNGDDLHCWITVPMSWAVLGHDVEIETFDGPQKLEIPAGCQSDDTVTLENLGVTKLRSKDRGNIIVHVLVQIPTKLSAEERSLISKFANLHDDDVKHVKQNSLDEQSGERKGFFSKLKEAFAG</sequence>
<comment type="caution">
    <text evidence="15">The sequence shown here is derived from an EMBL/GenBank/DDBJ whole genome shotgun (WGS) entry which is preliminary data.</text>
</comment>
<evidence type="ECO:0000256" key="10">
    <source>
        <dbReference type="ARBA" id="ARBA00067609"/>
    </source>
</evidence>
<dbReference type="InterPro" id="IPR008971">
    <property type="entry name" value="HSP40/DnaJ_pept-bd"/>
</dbReference>
<gene>
    <name evidence="11" type="primary">dnaJ</name>
    <name evidence="15" type="ORF">AXE76_02145</name>
</gene>
<comment type="subunit">
    <text evidence="11">Homodimer.</text>
</comment>
<evidence type="ECO:0000256" key="3">
    <source>
        <dbReference type="ARBA" id="ARBA00022723"/>
    </source>
</evidence>
<evidence type="ECO:0000313" key="16">
    <source>
        <dbReference type="Proteomes" id="UP000258888"/>
    </source>
</evidence>